<comment type="caution">
    <text evidence="1">The sequence shown here is derived from an EMBL/GenBank/DDBJ whole genome shotgun (WGS) entry which is preliminary data.</text>
</comment>
<reference evidence="1" key="1">
    <citation type="submission" date="2021-06" db="EMBL/GenBank/DDBJ databases">
        <authorList>
            <person name="Kallberg Y."/>
            <person name="Tangrot J."/>
            <person name="Rosling A."/>
        </authorList>
    </citation>
    <scope>NUCLEOTIDE SEQUENCE</scope>
    <source>
        <strain evidence="1">CL551</strain>
    </source>
</reference>
<feature type="non-terminal residue" evidence="1">
    <location>
        <position position="1"/>
    </location>
</feature>
<accession>A0A9N9NHC1</accession>
<name>A0A9N9NHC1_9GLOM</name>
<sequence>MEPHVGSNKPGHEKAINIAKKYLAGKIDAECTISQVEEWKKTNAQTAELLSTKLSNKFQ</sequence>
<dbReference type="Proteomes" id="UP000789342">
    <property type="component" value="Unassembled WGS sequence"/>
</dbReference>
<organism evidence="1 2">
    <name type="scientific">Acaulospora morrowiae</name>
    <dbReference type="NCBI Taxonomy" id="94023"/>
    <lineage>
        <taxon>Eukaryota</taxon>
        <taxon>Fungi</taxon>
        <taxon>Fungi incertae sedis</taxon>
        <taxon>Mucoromycota</taxon>
        <taxon>Glomeromycotina</taxon>
        <taxon>Glomeromycetes</taxon>
        <taxon>Diversisporales</taxon>
        <taxon>Acaulosporaceae</taxon>
        <taxon>Acaulospora</taxon>
    </lineage>
</organism>
<evidence type="ECO:0000313" key="2">
    <source>
        <dbReference type="Proteomes" id="UP000789342"/>
    </source>
</evidence>
<feature type="non-terminal residue" evidence="1">
    <location>
        <position position="59"/>
    </location>
</feature>
<dbReference type="EMBL" id="CAJVPV010027513">
    <property type="protein sequence ID" value="CAG8734263.1"/>
    <property type="molecule type" value="Genomic_DNA"/>
</dbReference>
<gene>
    <name evidence="1" type="ORF">AMORRO_LOCUS14255</name>
</gene>
<proteinExistence type="predicted"/>
<protein>
    <submittedName>
        <fullName evidence="1">18466_t:CDS:1</fullName>
    </submittedName>
</protein>
<evidence type="ECO:0000313" key="1">
    <source>
        <dbReference type="EMBL" id="CAG8734263.1"/>
    </source>
</evidence>
<keyword evidence="2" id="KW-1185">Reference proteome</keyword>
<dbReference type="AlphaFoldDB" id="A0A9N9NHC1"/>